<feature type="region of interest" description="Disordered" evidence="1">
    <location>
        <begin position="361"/>
        <end position="393"/>
    </location>
</feature>
<feature type="compositionally biased region" description="Pro residues" evidence="1">
    <location>
        <begin position="650"/>
        <end position="678"/>
    </location>
</feature>
<evidence type="ECO:0000313" key="2">
    <source>
        <dbReference type="EMBL" id="SPO00071.1"/>
    </source>
</evidence>
<evidence type="ECO:0000313" key="3">
    <source>
        <dbReference type="Proteomes" id="UP001187682"/>
    </source>
</evidence>
<feature type="compositionally biased region" description="Pro residues" evidence="1">
    <location>
        <begin position="414"/>
        <end position="432"/>
    </location>
</feature>
<feature type="region of interest" description="Disordered" evidence="1">
    <location>
        <begin position="408"/>
        <end position="496"/>
    </location>
</feature>
<accession>A0AAE8ST35</accession>
<keyword evidence="3" id="KW-1185">Reference proteome</keyword>
<feature type="compositionally biased region" description="Low complexity" evidence="1">
    <location>
        <begin position="686"/>
        <end position="695"/>
    </location>
</feature>
<sequence>MVSFFGLKLGEKKKDDLEDTLWQNDLKTEDAIFFGSQNHPTAAIEGIELPPAPRSGSAMSNRSFAGSPRTLVSPPPPRALASPHLTKTATPSRHDLNPPNHASEPSSPALGEYHDTPSFHLPRTSSLDSFPRPTTSTGRTRALIPPSPRLVRDYSTPRSPLAQSHKFGTTLIGEPSPLSDSQPRSPTAVSSMSFRFPTETHPPSTQGTLPSPPGSFSESRKPSKEELNPKVITAWQPPAGNTVRLVNPPSNPEADPPPASTQAPLPEPLPSPADSGTGIDEKEILDVEPPWSPLPVVQNVQAYRDPQTVVAPRQTSITTHIVSTAPSPLAEFKFSEDDAEVLTMAHRTSSPTAFSAMNREQKPLPLKLAKPTPRNVEDRAVSSPLGSPPASRAAAGLGICGEWPLGGGIIPGVTPEPPPSPHPRLPLDPPPVRGRLGSLAESGDPIPAPNPTSESKGFVHEEQGPMQEHRDPPVQQDSRGPRGSPPNDMRPPEANHLTDPIQVHLICGTDRLLDRLPGPCRVHLICGPDPSMGRDILLIGIWVRDHVVGPPGTVALPWICPVEEALALAMVEADPWVMDLTCEDLDQAAPCLCGPRPMARSYATPLPAPRAHLDTKEQFPKAHLDFMGWHPADLSLKSNDLDHTFNFPAPSTPALPVSPDPAAPPPKWTSPRPAPTPGAPANKSSPLDNPNWPLAAPLPPPPPPVMNKSLPPPPPPPGMQIPAASHSHGWKEGGDEWSLEPPPRNPMRPASPMTRTASPVGLGVLDRDVAQPRAWEGYGAAPIPADKIGVAFI</sequence>
<feature type="compositionally biased region" description="Polar residues" evidence="1">
    <location>
        <begin position="201"/>
        <end position="217"/>
    </location>
</feature>
<gene>
    <name evidence="2" type="ORF">DNG_02923</name>
</gene>
<dbReference type="AlphaFoldDB" id="A0AAE8ST35"/>
<protein>
    <submittedName>
        <fullName evidence="2">Uncharacterized protein</fullName>
    </submittedName>
</protein>
<evidence type="ECO:0000256" key="1">
    <source>
        <dbReference type="SAM" id="MobiDB-lite"/>
    </source>
</evidence>
<feature type="region of interest" description="Disordered" evidence="1">
    <location>
        <begin position="47"/>
        <end position="283"/>
    </location>
</feature>
<feature type="compositionally biased region" description="Pro residues" evidence="1">
    <location>
        <begin position="696"/>
        <end position="719"/>
    </location>
</feature>
<organism evidence="2 3">
    <name type="scientific">Cephalotrichum gorgonifer</name>
    <dbReference type="NCBI Taxonomy" id="2041049"/>
    <lineage>
        <taxon>Eukaryota</taxon>
        <taxon>Fungi</taxon>
        <taxon>Dikarya</taxon>
        <taxon>Ascomycota</taxon>
        <taxon>Pezizomycotina</taxon>
        <taxon>Sordariomycetes</taxon>
        <taxon>Hypocreomycetidae</taxon>
        <taxon>Microascales</taxon>
        <taxon>Microascaceae</taxon>
        <taxon>Cephalotrichum</taxon>
    </lineage>
</organism>
<feature type="compositionally biased region" description="Basic and acidic residues" evidence="1">
    <location>
        <begin position="218"/>
        <end position="228"/>
    </location>
</feature>
<dbReference type="Proteomes" id="UP001187682">
    <property type="component" value="Unassembled WGS sequence"/>
</dbReference>
<comment type="caution">
    <text evidence="2">The sequence shown here is derived from an EMBL/GenBank/DDBJ whole genome shotgun (WGS) entry which is preliminary data.</text>
</comment>
<feature type="region of interest" description="Disordered" evidence="1">
    <location>
        <begin position="647"/>
        <end position="759"/>
    </location>
</feature>
<reference evidence="2" key="1">
    <citation type="submission" date="2018-03" db="EMBL/GenBank/DDBJ databases">
        <authorList>
            <person name="Guldener U."/>
        </authorList>
    </citation>
    <scope>NUCLEOTIDE SEQUENCE</scope>
</reference>
<feature type="compositionally biased region" description="Polar residues" evidence="1">
    <location>
        <begin position="178"/>
        <end position="193"/>
    </location>
</feature>
<dbReference type="EMBL" id="ONZQ02000003">
    <property type="protein sequence ID" value="SPO00071.1"/>
    <property type="molecule type" value="Genomic_DNA"/>
</dbReference>
<feature type="compositionally biased region" description="Polar residues" evidence="1">
    <location>
        <begin position="123"/>
        <end position="139"/>
    </location>
</feature>
<feature type="compositionally biased region" description="Pro residues" evidence="1">
    <location>
        <begin position="249"/>
        <end position="271"/>
    </location>
</feature>
<name>A0AAE8ST35_9PEZI</name>
<feature type="compositionally biased region" description="Basic and acidic residues" evidence="1">
    <location>
        <begin position="457"/>
        <end position="472"/>
    </location>
</feature>
<proteinExistence type="predicted"/>